<keyword evidence="2" id="KW-1185">Reference proteome</keyword>
<gene>
    <name evidence="1" type="ORF">E6A44_005380</name>
</gene>
<dbReference type="SUPFAM" id="SSF47413">
    <property type="entry name" value="lambda repressor-like DNA-binding domains"/>
    <property type="match status" value="1"/>
</dbReference>
<dbReference type="EMBL" id="SSHJ02000005">
    <property type="protein sequence ID" value="MFN0254994.1"/>
    <property type="molecule type" value="Genomic_DNA"/>
</dbReference>
<dbReference type="InterPro" id="IPR010982">
    <property type="entry name" value="Lambda_DNA-bd_dom_sf"/>
</dbReference>
<name>A0ABW9J3B6_9SPHI</name>
<comment type="caution">
    <text evidence="1">The sequence shown here is derived from an EMBL/GenBank/DDBJ whole genome shotgun (WGS) entry which is preliminary data.</text>
</comment>
<sequence length="166" mass="19118">MANTNDIFTENLNLLIEHSGLTDENFSNMMGFSLRKLKYLKNGKGSLKVNELEKISSFFSIKNINTKKINVEKDLRLKLIKTHVKNEEYITSLREAPTIVYAIKIVLLDEGIFKNPIGVKEIKSFFKQRDWNYSSSAISMALTRMPDLIKIEPHPSKKGSFVYSKR</sequence>
<dbReference type="Gene3D" id="1.10.260.40">
    <property type="entry name" value="lambda repressor-like DNA-binding domains"/>
    <property type="match status" value="1"/>
</dbReference>
<accession>A0ABW9J3B6</accession>
<organism evidence="1 2">
    <name type="scientific">Pedobacter ureilyticus</name>
    <dbReference type="NCBI Taxonomy" id="1393051"/>
    <lineage>
        <taxon>Bacteria</taxon>
        <taxon>Pseudomonadati</taxon>
        <taxon>Bacteroidota</taxon>
        <taxon>Sphingobacteriia</taxon>
        <taxon>Sphingobacteriales</taxon>
        <taxon>Sphingobacteriaceae</taxon>
        <taxon>Pedobacter</taxon>
    </lineage>
</organism>
<dbReference type="Proteomes" id="UP001517247">
    <property type="component" value="Unassembled WGS sequence"/>
</dbReference>
<dbReference type="RefSeq" id="WP_138722142.1">
    <property type="nucleotide sequence ID" value="NZ_SSHJ02000005.1"/>
</dbReference>
<proteinExistence type="predicted"/>
<evidence type="ECO:0008006" key="3">
    <source>
        <dbReference type="Google" id="ProtNLM"/>
    </source>
</evidence>
<evidence type="ECO:0000313" key="2">
    <source>
        <dbReference type="Proteomes" id="UP001517247"/>
    </source>
</evidence>
<protein>
    <recommendedName>
        <fullName evidence="3">HTH HARE-type domain-containing protein</fullName>
    </recommendedName>
</protein>
<reference evidence="1 2" key="1">
    <citation type="submission" date="2024-12" db="EMBL/GenBank/DDBJ databases">
        <authorList>
            <person name="Hu S."/>
        </authorList>
    </citation>
    <scope>NUCLEOTIDE SEQUENCE [LARGE SCALE GENOMIC DNA]</scope>
    <source>
        <strain evidence="1 2">THG-T11</strain>
    </source>
</reference>
<evidence type="ECO:0000313" key="1">
    <source>
        <dbReference type="EMBL" id="MFN0254994.1"/>
    </source>
</evidence>